<gene>
    <name evidence="6" type="ORF">FGK64_07185</name>
</gene>
<dbReference type="Pfam" id="PF00389">
    <property type="entry name" value="2-Hacid_dh"/>
    <property type="match status" value="1"/>
</dbReference>
<dbReference type="Gene3D" id="3.40.50.720">
    <property type="entry name" value="NAD(P)-binding Rossmann-like Domain"/>
    <property type="match status" value="2"/>
</dbReference>
<dbReference type="SUPFAM" id="SSF51735">
    <property type="entry name" value="NAD(P)-binding Rossmann-fold domains"/>
    <property type="match status" value="1"/>
</dbReference>
<accession>A0ABY2X9A1</accession>
<dbReference type="InterPro" id="IPR050223">
    <property type="entry name" value="D-isomer_2-hydroxyacid_DH"/>
</dbReference>
<dbReference type="EMBL" id="VCPC01000002">
    <property type="protein sequence ID" value="TMV12588.1"/>
    <property type="molecule type" value="Genomic_DNA"/>
</dbReference>
<sequence>MKPDLLLIGPVTPRMQARLDAEFSVHRLPADPEAQGAVLAEHGAEIVAVCTGGGLGLPTPIMDQLPKLRVISSYGVGYDTIDADLAASRGIIVAHTPNVLNDDVATTAILLWLATSRKMVAYDTYLRAGRWEAEGYPPLTTSPQNRTVGIIGLGRIGQAIADRLPPFGATIVYHGRSKKDVPYRYYADLVEMARDCEVLICITPGGPETRHMVNAEVLKALGPQGILVNVARGSVVDESALVTALQDGTIAGAGLDVFEEEPKVPEALFSMENVTLQPHIASATVETRQAMGDLTCDNLSQFMKDGTVIAPVPECAHLSPKG</sequence>
<protein>
    <submittedName>
        <fullName evidence="6">2-hydroxyacid dehydrogenase</fullName>
    </submittedName>
</protein>
<comment type="caution">
    <text evidence="6">The sequence shown here is derived from an EMBL/GenBank/DDBJ whole genome shotgun (WGS) entry which is preliminary data.</text>
</comment>
<keyword evidence="2" id="KW-0520">NAD</keyword>
<proteinExistence type="inferred from homology"/>
<dbReference type="CDD" id="cd12156">
    <property type="entry name" value="HPPR"/>
    <property type="match status" value="1"/>
</dbReference>
<evidence type="ECO:0000259" key="5">
    <source>
        <dbReference type="Pfam" id="PF02826"/>
    </source>
</evidence>
<feature type="domain" description="D-isomer specific 2-hydroxyacid dehydrogenase NAD-binding" evidence="5">
    <location>
        <begin position="111"/>
        <end position="281"/>
    </location>
</feature>
<feature type="domain" description="D-isomer specific 2-hydroxyacid dehydrogenase catalytic" evidence="4">
    <location>
        <begin position="7"/>
        <end position="312"/>
    </location>
</feature>
<dbReference type="InterPro" id="IPR006140">
    <property type="entry name" value="D-isomer_DH_NAD-bd"/>
</dbReference>
<dbReference type="PANTHER" id="PTHR10996:SF178">
    <property type="entry name" value="2-HYDROXYACID DEHYDROGENASE YGL185C-RELATED"/>
    <property type="match status" value="1"/>
</dbReference>
<name>A0ABY2X9A1_9RHOB</name>
<dbReference type="PANTHER" id="PTHR10996">
    <property type="entry name" value="2-HYDROXYACID DEHYDROGENASE-RELATED"/>
    <property type="match status" value="1"/>
</dbReference>
<dbReference type="InterPro" id="IPR006139">
    <property type="entry name" value="D-isomer_2_OHA_DH_cat_dom"/>
</dbReference>
<keyword evidence="1 3" id="KW-0560">Oxidoreductase</keyword>
<evidence type="ECO:0000313" key="7">
    <source>
        <dbReference type="Proteomes" id="UP001191082"/>
    </source>
</evidence>
<reference evidence="6 7" key="1">
    <citation type="submission" date="2019-05" db="EMBL/GenBank/DDBJ databases">
        <title>Marivita sp. nov. isolated from sea sediment.</title>
        <authorList>
            <person name="Kim W."/>
        </authorList>
    </citation>
    <scope>NUCLEOTIDE SEQUENCE [LARGE SCALE GENOMIC DNA]</scope>
    <source>
        <strain evidence="6 7">CAU 1492</strain>
    </source>
</reference>
<dbReference type="SUPFAM" id="SSF52283">
    <property type="entry name" value="Formate/glycerate dehydrogenase catalytic domain-like"/>
    <property type="match status" value="1"/>
</dbReference>
<dbReference type="Proteomes" id="UP001191082">
    <property type="component" value="Unassembled WGS sequence"/>
</dbReference>
<keyword evidence="7" id="KW-1185">Reference proteome</keyword>
<evidence type="ECO:0000256" key="3">
    <source>
        <dbReference type="RuleBase" id="RU003719"/>
    </source>
</evidence>
<dbReference type="InterPro" id="IPR036291">
    <property type="entry name" value="NAD(P)-bd_dom_sf"/>
</dbReference>
<dbReference type="RefSeq" id="WP_138863142.1">
    <property type="nucleotide sequence ID" value="NZ_VCPC01000002.1"/>
</dbReference>
<organism evidence="6 7">
    <name type="scientific">Arenibacterium halophilum</name>
    <dbReference type="NCBI Taxonomy" id="2583821"/>
    <lineage>
        <taxon>Bacteria</taxon>
        <taxon>Pseudomonadati</taxon>
        <taxon>Pseudomonadota</taxon>
        <taxon>Alphaproteobacteria</taxon>
        <taxon>Rhodobacterales</taxon>
        <taxon>Paracoccaceae</taxon>
        <taxon>Arenibacterium</taxon>
    </lineage>
</organism>
<dbReference type="Pfam" id="PF02826">
    <property type="entry name" value="2-Hacid_dh_C"/>
    <property type="match status" value="1"/>
</dbReference>
<evidence type="ECO:0000313" key="6">
    <source>
        <dbReference type="EMBL" id="TMV12588.1"/>
    </source>
</evidence>
<evidence type="ECO:0000256" key="2">
    <source>
        <dbReference type="ARBA" id="ARBA00023027"/>
    </source>
</evidence>
<comment type="similarity">
    <text evidence="3">Belongs to the D-isomer specific 2-hydroxyacid dehydrogenase family.</text>
</comment>
<evidence type="ECO:0000256" key="1">
    <source>
        <dbReference type="ARBA" id="ARBA00023002"/>
    </source>
</evidence>
<evidence type="ECO:0000259" key="4">
    <source>
        <dbReference type="Pfam" id="PF00389"/>
    </source>
</evidence>